<gene>
    <name evidence="1" type="ORF">FYJ62_10035</name>
</gene>
<keyword evidence="2" id="KW-1185">Reference proteome</keyword>
<dbReference type="OrthoDB" id="2323347at2"/>
<dbReference type="Pfam" id="PF11148">
    <property type="entry name" value="DUF2922"/>
    <property type="match status" value="1"/>
</dbReference>
<organism evidence="1 2">
    <name type="scientific">Lactobacillus porci</name>
    <dbReference type="NCBI Taxonomy" id="2012477"/>
    <lineage>
        <taxon>Bacteria</taxon>
        <taxon>Bacillati</taxon>
        <taxon>Bacillota</taxon>
        <taxon>Bacilli</taxon>
        <taxon>Lactobacillales</taxon>
        <taxon>Lactobacillaceae</taxon>
        <taxon>Lactobacillus</taxon>
    </lineage>
</organism>
<evidence type="ECO:0000313" key="1">
    <source>
        <dbReference type="EMBL" id="MST87934.1"/>
    </source>
</evidence>
<reference evidence="1 2" key="1">
    <citation type="submission" date="2019-08" db="EMBL/GenBank/DDBJ databases">
        <title>In-depth cultivation of the pig gut microbiome towards novel bacterial diversity and tailored functional studies.</title>
        <authorList>
            <person name="Wylensek D."/>
            <person name="Hitch T.C.A."/>
            <person name="Clavel T."/>
        </authorList>
    </citation>
    <scope>NUCLEOTIDE SEQUENCE [LARGE SCALE GENOMIC DNA]</scope>
    <source>
        <strain evidence="1 2">Bifido-178-WT-2B</strain>
    </source>
</reference>
<dbReference type="RefSeq" id="WP_089150219.1">
    <property type="nucleotide sequence ID" value="NZ_VUMX01000051.1"/>
</dbReference>
<sequence length="78" mass="8600">MKKVLKLKFKTAEGKTSMITVRYPKQDLSSETVKSAMQKIVDAAAFEKDGVAIYAKVVGAEYYTTQTDDIFASDAKAE</sequence>
<dbReference type="Proteomes" id="UP000438120">
    <property type="component" value="Unassembled WGS sequence"/>
</dbReference>
<dbReference type="EMBL" id="VUMX01000051">
    <property type="protein sequence ID" value="MST87934.1"/>
    <property type="molecule type" value="Genomic_DNA"/>
</dbReference>
<dbReference type="AlphaFoldDB" id="A0A6A8MGG9"/>
<evidence type="ECO:0000313" key="2">
    <source>
        <dbReference type="Proteomes" id="UP000438120"/>
    </source>
</evidence>
<protein>
    <submittedName>
        <fullName evidence="1">DUF2922 domain-containing protein</fullName>
    </submittedName>
</protein>
<accession>A0A6A8MGG9</accession>
<name>A0A6A8MGG9_9LACO</name>
<proteinExistence type="predicted"/>
<comment type="caution">
    <text evidence="1">The sequence shown here is derived from an EMBL/GenBank/DDBJ whole genome shotgun (WGS) entry which is preliminary data.</text>
</comment>
<dbReference type="InterPro" id="IPR021321">
    <property type="entry name" value="DUF2922"/>
</dbReference>